<dbReference type="Proteomes" id="UP000712600">
    <property type="component" value="Unassembled WGS sequence"/>
</dbReference>
<feature type="chain" id="PRO_5035878104" description="Secreted protein" evidence="1">
    <location>
        <begin position="28"/>
        <end position="228"/>
    </location>
</feature>
<proteinExistence type="predicted"/>
<reference evidence="2" key="1">
    <citation type="submission" date="2019-12" db="EMBL/GenBank/DDBJ databases">
        <title>Genome sequencing and annotation of Brassica cretica.</title>
        <authorList>
            <person name="Studholme D.J."/>
            <person name="Sarris P."/>
        </authorList>
    </citation>
    <scope>NUCLEOTIDE SEQUENCE</scope>
    <source>
        <strain evidence="2">PFS-109/04</strain>
        <tissue evidence="2">Leaf</tissue>
    </source>
</reference>
<organism evidence="2 3">
    <name type="scientific">Brassica cretica</name>
    <name type="common">Mustard</name>
    <dbReference type="NCBI Taxonomy" id="69181"/>
    <lineage>
        <taxon>Eukaryota</taxon>
        <taxon>Viridiplantae</taxon>
        <taxon>Streptophyta</taxon>
        <taxon>Embryophyta</taxon>
        <taxon>Tracheophyta</taxon>
        <taxon>Spermatophyta</taxon>
        <taxon>Magnoliopsida</taxon>
        <taxon>eudicotyledons</taxon>
        <taxon>Gunneridae</taxon>
        <taxon>Pentapetalae</taxon>
        <taxon>rosids</taxon>
        <taxon>malvids</taxon>
        <taxon>Brassicales</taxon>
        <taxon>Brassicaceae</taxon>
        <taxon>Brassiceae</taxon>
        <taxon>Brassica</taxon>
    </lineage>
</organism>
<comment type="caution">
    <text evidence="2">The sequence shown here is derived from an EMBL/GenBank/DDBJ whole genome shotgun (WGS) entry which is preliminary data.</text>
</comment>
<gene>
    <name evidence="2" type="ORF">F2Q69_00009288</name>
</gene>
<sequence length="228" mass="25017">MASQPPTQTPHLLLPLCFIFLYANCGAGSLHKIFNLAAAFSAQSPRWPDASAPVATPVRVLMPKPSPCCSLHHVSSLCLVVLDFSLDLSATMGVHGFSGVLVRRAENHQFRVTPRCRRCSWLKVSLAVNPFHRWLKGFEDGHAKVSLLEGEFLVCNWCCLLLRSLSPVSFRVLTSLHLPLTQALCFSLDVSTVSSGLFARRPPPMVFQSRCQSPPLKPFGTTSGCVFV</sequence>
<dbReference type="AlphaFoldDB" id="A0A8S9PJV2"/>
<evidence type="ECO:0008006" key="4">
    <source>
        <dbReference type="Google" id="ProtNLM"/>
    </source>
</evidence>
<protein>
    <recommendedName>
        <fullName evidence="4">Secreted protein</fullName>
    </recommendedName>
</protein>
<dbReference type="EMBL" id="QGKX02001521">
    <property type="protein sequence ID" value="KAF3513832.1"/>
    <property type="molecule type" value="Genomic_DNA"/>
</dbReference>
<keyword evidence="1" id="KW-0732">Signal</keyword>
<evidence type="ECO:0000256" key="1">
    <source>
        <dbReference type="SAM" id="SignalP"/>
    </source>
</evidence>
<name>A0A8S9PJV2_BRACR</name>
<feature type="signal peptide" evidence="1">
    <location>
        <begin position="1"/>
        <end position="27"/>
    </location>
</feature>
<evidence type="ECO:0000313" key="3">
    <source>
        <dbReference type="Proteomes" id="UP000712600"/>
    </source>
</evidence>
<evidence type="ECO:0000313" key="2">
    <source>
        <dbReference type="EMBL" id="KAF3513832.1"/>
    </source>
</evidence>
<accession>A0A8S9PJV2</accession>